<comment type="subcellular location">
    <subcellularLocation>
        <location evidence="1">Membrane</location>
        <topology evidence="1">Multi-pass membrane protein</topology>
    </subcellularLocation>
</comment>
<evidence type="ECO:0000313" key="9">
    <source>
        <dbReference type="EMBL" id="CAB5059659.1"/>
    </source>
</evidence>
<dbReference type="EMBL" id="CAFBQU010000003">
    <property type="protein sequence ID" value="CAB5059659.1"/>
    <property type="molecule type" value="Genomic_DNA"/>
</dbReference>
<evidence type="ECO:0000256" key="1">
    <source>
        <dbReference type="ARBA" id="ARBA00004141"/>
    </source>
</evidence>
<keyword evidence="4 7" id="KW-0812">Transmembrane</keyword>
<feature type="transmembrane region" description="Helical" evidence="7">
    <location>
        <begin position="6"/>
        <end position="22"/>
    </location>
</feature>
<dbReference type="GO" id="GO:0042773">
    <property type="term" value="P:ATP synthesis coupled electron transport"/>
    <property type="evidence" value="ECO:0007669"/>
    <property type="project" value="InterPro"/>
</dbReference>
<organism evidence="8">
    <name type="scientific">freshwater metagenome</name>
    <dbReference type="NCBI Taxonomy" id="449393"/>
    <lineage>
        <taxon>unclassified sequences</taxon>
        <taxon>metagenomes</taxon>
        <taxon>ecological metagenomes</taxon>
    </lineage>
</organism>
<evidence type="ECO:0000313" key="8">
    <source>
        <dbReference type="EMBL" id="CAB5025378.1"/>
    </source>
</evidence>
<dbReference type="NCBIfam" id="NF004323">
    <property type="entry name" value="PRK05715.1-5"/>
    <property type="match status" value="1"/>
</dbReference>
<name>A0A6J7R9K7_9ZZZZ</name>
<dbReference type="PANTHER" id="PTHR11434:SF16">
    <property type="entry name" value="NADH-UBIQUINONE OXIDOREDUCTASE CHAIN 4L"/>
    <property type="match status" value="1"/>
</dbReference>
<dbReference type="Pfam" id="PF00420">
    <property type="entry name" value="Oxidored_q2"/>
    <property type="match status" value="1"/>
</dbReference>
<accession>A0A6J7R9K7</accession>
<dbReference type="EMBL" id="CAFBPN010000065">
    <property type="protein sequence ID" value="CAB5025378.1"/>
    <property type="molecule type" value="Genomic_DNA"/>
</dbReference>
<keyword evidence="5 7" id="KW-1133">Transmembrane helix</keyword>
<dbReference type="GO" id="GO:0016651">
    <property type="term" value="F:oxidoreductase activity, acting on NAD(P)H"/>
    <property type="evidence" value="ECO:0007669"/>
    <property type="project" value="InterPro"/>
</dbReference>
<proteinExistence type="inferred from homology"/>
<dbReference type="PANTHER" id="PTHR11434">
    <property type="entry name" value="NADH-UBIQUINONE OXIDOREDUCTASE SUBUNIT ND4L"/>
    <property type="match status" value="1"/>
</dbReference>
<gene>
    <name evidence="8" type="ORF">UFOPK4098_01106</name>
    <name evidence="9" type="ORF">UFOPK4347_00214</name>
</gene>
<dbReference type="InterPro" id="IPR039428">
    <property type="entry name" value="NUOK/Mnh_C1-like"/>
</dbReference>
<feature type="transmembrane region" description="Helical" evidence="7">
    <location>
        <begin position="29"/>
        <end position="48"/>
    </location>
</feature>
<sequence>MLVNQFLILAAVLFCIGVYGVIARRNAVMVLMSIELILNSVNINFLAFALRNGSIDGHVFALYIIAVAAAEVGVGLALVLLVYRNRKSIALDELSEMKG</sequence>
<dbReference type="GO" id="GO:0030964">
    <property type="term" value="C:NADH dehydrogenase complex"/>
    <property type="evidence" value="ECO:0007669"/>
    <property type="project" value="TreeGrafter"/>
</dbReference>
<feature type="transmembrane region" description="Helical" evidence="7">
    <location>
        <begin position="60"/>
        <end position="83"/>
    </location>
</feature>
<keyword evidence="6 7" id="KW-0472">Membrane</keyword>
<dbReference type="NCBIfam" id="NF004320">
    <property type="entry name" value="PRK05715.1-2"/>
    <property type="match status" value="1"/>
</dbReference>
<reference evidence="8" key="1">
    <citation type="submission" date="2020-05" db="EMBL/GenBank/DDBJ databases">
        <authorList>
            <person name="Chiriac C."/>
            <person name="Salcher M."/>
            <person name="Ghai R."/>
            <person name="Kavagutti S V."/>
        </authorList>
    </citation>
    <scope>NUCLEOTIDE SEQUENCE</scope>
</reference>
<evidence type="ECO:0000256" key="5">
    <source>
        <dbReference type="ARBA" id="ARBA00022989"/>
    </source>
</evidence>
<evidence type="ECO:0000256" key="7">
    <source>
        <dbReference type="SAM" id="Phobius"/>
    </source>
</evidence>
<dbReference type="AlphaFoldDB" id="A0A6J7R9K7"/>
<keyword evidence="3" id="KW-0813">Transport</keyword>
<evidence type="ECO:0000256" key="3">
    <source>
        <dbReference type="ARBA" id="ARBA00022448"/>
    </source>
</evidence>
<dbReference type="HAMAP" id="MF_01456">
    <property type="entry name" value="NDH1_NuoK"/>
    <property type="match status" value="1"/>
</dbReference>
<evidence type="ECO:0000256" key="6">
    <source>
        <dbReference type="ARBA" id="ARBA00023136"/>
    </source>
</evidence>
<dbReference type="NCBIfam" id="NF004321">
    <property type="entry name" value="PRK05715.1-3"/>
    <property type="match status" value="1"/>
</dbReference>
<protein>
    <submittedName>
        <fullName evidence="8">Unannotated protein</fullName>
    </submittedName>
</protein>
<comment type="similarity">
    <text evidence="2">Belongs to the complex I subunit 4L family.</text>
</comment>
<evidence type="ECO:0000256" key="4">
    <source>
        <dbReference type="ARBA" id="ARBA00022692"/>
    </source>
</evidence>
<evidence type="ECO:0000256" key="2">
    <source>
        <dbReference type="ARBA" id="ARBA00010519"/>
    </source>
</evidence>
<dbReference type="InterPro" id="IPR001133">
    <property type="entry name" value="NADH_UbQ_OxRdtase_chain4L/K"/>
</dbReference>
<dbReference type="Gene3D" id="1.10.287.3510">
    <property type="match status" value="1"/>
</dbReference>
<dbReference type="FunFam" id="1.10.287.3510:FF:000001">
    <property type="entry name" value="NADH-quinone oxidoreductase subunit K"/>
    <property type="match status" value="1"/>
</dbReference>